<protein>
    <recommendedName>
        <fullName evidence="4">DUF4219 domain-containing protein</fullName>
    </recommendedName>
</protein>
<dbReference type="PANTHER" id="PTHR24177:SF365">
    <property type="entry name" value="ANKYRIN REPEAT-CONTAINING PROTEIN NPR4-LIKE ISOFORM X1"/>
    <property type="match status" value="1"/>
</dbReference>
<reference evidence="2" key="1">
    <citation type="submission" date="2022-03" db="EMBL/GenBank/DDBJ databases">
        <title>A functionally conserved STORR gene fusion in Papaver species that diverged 16.8 million years ago.</title>
        <authorList>
            <person name="Catania T."/>
        </authorList>
    </citation>
    <scope>NUCLEOTIDE SEQUENCE</scope>
    <source>
        <strain evidence="2">S-191538</strain>
    </source>
</reference>
<dbReference type="InterPro" id="IPR036770">
    <property type="entry name" value="Ankyrin_rpt-contain_sf"/>
</dbReference>
<evidence type="ECO:0000313" key="3">
    <source>
        <dbReference type="Proteomes" id="UP001177140"/>
    </source>
</evidence>
<dbReference type="EMBL" id="JAJJMA010091513">
    <property type="protein sequence ID" value="MCL7029562.1"/>
    <property type="molecule type" value="Genomic_DNA"/>
</dbReference>
<dbReference type="SMART" id="SM00248">
    <property type="entry name" value="ANK"/>
    <property type="match status" value="3"/>
</dbReference>
<dbReference type="Gene3D" id="1.25.40.20">
    <property type="entry name" value="Ankyrin repeat-containing domain"/>
    <property type="match status" value="1"/>
</dbReference>
<feature type="repeat" description="ANK" evidence="1">
    <location>
        <begin position="369"/>
        <end position="391"/>
    </location>
</feature>
<comment type="caution">
    <text evidence="2">The sequence shown here is derived from an EMBL/GenBank/DDBJ whole genome shotgun (WGS) entry which is preliminary data.</text>
</comment>
<dbReference type="SUPFAM" id="SSF48403">
    <property type="entry name" value="Ankyrin repeat"/>
    <property type="match status" value="1"/>
</dbReference>
<evidence type="ECO:0000313" key="2">
    <source>
        <dbReference type="EMBL" id="MCL7029562.1"/>
    </source>
</evidence>
<dbReference type="Pfam" id="PF00023">
    <property type="entry name" value="Ank"/>
    <property type="match status" value="1"/>
</dbReference>
<proteinExistence type="predicted"/>
<keyword evidence="1" id="KW-0040">ANK repeat</keyword>
<dbReference type="PROSITE" id="PS50297">
    <property type="entry name" value="ANK_REP_REGION"/>
    <property type="match status" value="1"/>
</dbReference>
<accession>A0AA41S3K1</accession>
<name>A0AA41S3K1_PAPNU</name>
<organism evidence="2 3">
    <name type="scientific">Papaver nudicaule</name>
    <name type="common">Iceland poppy</name>
    <dbReference type="NCBI Taxonomy" id="74823"/>
    <lineage>
        <taxon>Eukaryota</taxon>
        <taxon>Viridiplantae</taxon>
        <taxon>Streptophyta</taxon>
        <taxon>Embryophyta</taxon>
        <taxon>Tracheophyta</taxon>
        <taxon>Spermatophyta</taxon>
        <taxon>Magnoliopsida</taxon>
        <taxon>Ranunculales</taxon>
        <taxon>Papaveraceae</taxon>
        <taxon>Papaveroideae</taxon>
        <taxon>Papaver</taxon>
    </lineage>
</organism>
<dbReference type="GO" id="GO:0016020">
    <property type="term" value="C:membrane"/>
    <property type="evidence" value="ECO:0007669"/>
    <property type="project" value="TreeGrafter"/>
</dbReference>
<dbReference type="PANTHER" id="PTHR24177">
    <property type="entry name" value="CASKIN"/>
    <property type="match status" value="1"/>
</dbReference>
<keyword evidence="3" id="KW-1185">Reference proteome</keyword>
<sequence>MATSSSTTNRIEIVIGDELLTPSNYGTWKDYMRNYLLSQGLWGIVDGTDVPFYHDEYQFGPWKTRNEMAIHAIRQYCGPEMLPVISHAADAKGAWNQLLLCASAYKREKAATDSEETSIDDEELLTRSNYGTWKVRMKNKLLSTNLWSFVDTPMFEPVPGQADNFPIWKTANEMALEVIKMACGAEMLPHIMYIDSFGDAWDQLALAAAASFDETERYNAMLAEAVTAKERLNNFMEADKIRTPSNQKKWKIYMENLLKSKYLWDIVDENNDVVDGSETRTARDSILWPYKNREALKVIHEACGPEMRFLGEADNANEAWDQLAAADCLDGAYIKYIPLLQAIHNDKFEVYTEQFLSDPEAMSAKLMEDGSTALHVAVGLGRVNIVKSLVKWMTPKQLEIKTGSGNTAVSVAAEGNNVELIKIMVTKNANLLQIKDGRGRIPLVTSAIHGDEDVLRYLYSVTSLGKLNYKEIGDTNVATLITAALRVDLFDVALELLIKFPKIATVKDEYEMTVFNVLAGKPSAFPSGNRFGFWHERIYRLVGNREPGPVCKTLMAIVPAVKHLHDKKVRHGQAKKIVEIICPLLSKLSSSQLTEARAYDAIHFTTINGIVEFFTVLMNHPNLIKFTDECDRGLFQIAVIFRQESIFDLISQTGLINQSIDRLDKNKNNVLHCAGYWTPARLDKVSGEALQMQRELQWFQ</sequence>
<dbReference type="Proteomes" id="UP001177140">
    <property type="component" value="Unassembled WGS sequence"/>
</dbReference>
<gene>
    <name evidence="2" type="ORF">MKW94_013041</name>
</gene>
<evidence type="ECO:0008006" key="4">
    <source>
        <dbReference type="Google" id="ProtNLM"/>
    </source>
</evidence>
<dbReference type="AlphaFoldDB" id="A0AA41S3K1"/>
<evidence type="ECO:0000256" key="1">
    <source>
        <dbReference type="PROSITE-ProRule" id="PRU00023"/>
    </source>
</evidence>
<dbReference type="InterPro" id="IPR002110">
    <property type="entry name" value="Ankyrin_rpt"/>
</dbReference>
<feature type="non-terminal residue" evidence="2">
    <location>
        <position position="700"/>
    </location>
</feature>
<dbReference type="PROSITE" id="PS50088">
    <property type="entry name" value="ANK_REPEAT"/>
    <property type="match status" value="1"/>
</dbReference>